<name>Q8AY25_9TELE</name>
<keyword evidence="6 12" id="KW-0482">Metalloprotease</keyword>
<evidence type="ECO:0000313" key="16">
    <source>
        <dbReference type="EMBL" id="AAN05024.2"/>
    </source>
</evidence>
<dbReference type="GO" id="GO:0008270">
    <property type="term" value="F:zinc ion binding"/>
    <property type="evidence" value="ECO:0007669"/>
    <property type="project" value="UniProtKB-UniRule"/>
</dbReference>
<accession>Q8AY25</accession>
<evidence type="ECO:0000256" key="1">
    <source>
        <dbReference type="ARBA" id="ARBA00022670"/>
    </source>
</evidence>
<feature type="binding site" evidence="12">
    <location>
        <position position="169"/>
    </location>
    <ligand>
        <name>Zn(2+)</name>
        <dbReference type="ChEBI" id="CHEBI:29105"/>
        <note>catalytic</note>
    </ligand>
</feature>
<keyword evidence="10" id="KW-0968">Cytoplasmic vesicle</keyword>
<keyword evidence="5 12" id="KW-0862">Zinc</keyword>
<dbReference type="InterPro" id="IPR001506">
    <property type="entry name" value="Peptidase_M12A"/>
</dbReference>
<dbReference type="GO" id="GO:0042588">
    <property type="term" value="C:zymogen granule"/>
    <property type="evidence" value="ECO:0007669"/>
    <property type="project" value="UniProtKB-SubCell"/>
</dbReference>
<dbReference type="SUPFAM" id="SSF55486">
    <property type="entry name" value="Metalloproteases ('zincins'), catalytic domain"/>
    <property type="match status" value="1"/>
</dbReference>
<keyword evidence="3 13" id="KW-0732">Signal</keyword>
<keyword evidence="8" id="KW-1015">Disulfide bond</keyword>
<evidence type="ECO:0000256" key="10">
    <source>
        <dbReference type="ARBA" id="ARBA00023329"/>
    </source>
</evidence>
<feature type="binding site" evidence="12">
    <location>
        <position position="173"/>
    </location>
    <ligand>
        <name>Zn(2+)</name>
        <dbReference type="ChEBI" id="CHEBI:29105"/>
        <note>catalytic</note>
    </ligand>
</feature>
<dbReference type="PRINTS" id="PR00480">
    <property type="entry name" value="ASTACIN"/>
</dbReference>
<feature type="binding site" evidence="12">
    <location>
        <position position="179"/>
    </location>
    <ligand>
        <name>Zn(2+)</name>
        <dbReference type="ChEBI" id="CHEBI:29105"/>
        <note>catalytic</note>
    </ligand>
</feature>
<dbReference type="CDD" id="cd04283">
    <property type="entry name" value="ZnMc_hatching_enzyme"/>
    <property type="match status" value="1"/>
</dbReference>
<feature type="compositionally biased region" description="Acidic residues" evidence="14">
    <location>
        <begin position="21"/>
        <end position="43"/>
    </location>
</feature>
<keyword evidence="2 12" id="KW-0479">Metal-binding</keyword>
<comment type="caution">
    <text evidence="12">Lacks conserved residue(s) required for the propagation of feature annotation.</text>
</comment>
<dbReference type="GO" id="GO:0006508">
    <property type="term" value="P:proteolysis"/>
    <property type="evidence" value="ECO:0007669"/>
    <property type="project" value="UniProtKB-KW"/>
</dbReference>
<dbReference type="FunFam" id="3.40.390.10:FF:000040">
    <property type="entry name" value="Metalloendopeptidase"/>
    <property type="match status" value="1"/>
</dbReference>
<dbReference type="GO" id="GO:0004222">
    <property type="term" value="F:metalloendopeptidase activity"/>
    <property type="evidence" value="ECO:0007669"/>
    <property type="project" value="UniProtKB-UniRule"/>
</dbReference>
<evidence type="ECO:0000256" key="13">
    <source>
        <dbReference type="RuleBase" id="RU361183"/>
    </source>
</evidence>
<evidence type="ECO:0000256" key="12">
    <source>
        <dbReference type="PROSITE-ProRule" id="PRU01211"/>
    </source>
</evidence>
<keyword evidence="7" id="KW-0865">Zymogen</keyword>
<feature type="active site" evidence="12">
    <location>
        <position position="170"/>
    </location>
</feature>
<dbReference type="AlphaFoldDB" id="Q8AY25"/>
<comment type="cofactor">
    <cofactor evidence="12 13">
        <name>Zn(2+)</name>
        <dbReference type="ChEBI" id="CHEBI:29105"/>
    </cofactor>
    <text evidence="12 13">Binds 1 zinc ion per subunit.</text>
</comment>
<dbReference type="SMART" id="SM00235">
    <property type="entry name" value="ZnMc"/>
    <property type="match status" value="1"/>
</dbReference>
<dbReference type="EMBL" id="AY129816">
    <property type="protein sequence ID" value="AAN05024.2"/>
    <property type="molecule type" value="mRNA"/>
</dbReference>
<dbReference type="PANTHER" id="PTHR10127:SF839">
    <property type="entry name" value="HATCHING ENZYME 1.2-RELATED"/>
    <property type="match status" value="1"/>
</dbReference>
<evidence type="ECO:0000256" key="4">
    <source>
        <dbReference type="ARBA" id="ARBA00022801"/>
    </source>
</evidence>
<evidence type="ECO:0000256" key="3">
    <source>
        <dbReference type="ARBA" id="ARBA00022729"/>
    </source>
</evidence>
<evidence type="ECO:0000256" key="2">
    <source>
        <dbReference type="ARBA" id="ARBA00022723"/>
    </source>
</evidence>
<proteinExistence type="evidence at transcript level"/>
<protein>
    <recommendedName>
        <fullName evidence="13">Metalloendopeptidase</fullName>
        <ecNumber evidence="13">3.4.24.-</ecNumber>
    </recommendedName>
</protein>
<dbReference type="InterPro" id="IPR006026">
    <property type="entry name" value="Peptidase_Metallo"/>
</dbReference>
<reference evidence="16" key="1">
    <citation type="submission" date="2004-04" db="EMBL/GenBank/DDBJ databases">
        <title>Cloning and expression during embryonic development of High Choriolytic Enzyme, a component of the Hatching Enzyme system, in the marine ornamental fish Chrysiptera parasema.</title>
        <authorList>
            <person name="Olivotto I."/>
            <person name="Shigeki Y."/>
            <person name="Cardinali M."/>
            <person name="Maradonna F."/>
            <person name="Cionna C."/>
            <person name="Carnevali O."/>
        </authorList>
    </citation>
    <scope>NUCLEOTIDE SEQUENCE</scope>
</reference>
<keyword evidence="9" id="KW-0325">Glycoprotein</keyword>
<evidence type="ECO:0000256" key="5">
    <source>
        <dbReference type="ARBA" id="ARBA00022833"/>
    </source>
</evidence>
<comment type="subcellular location">
    <subcellularLocation>
        <location evidence="11">Zymogen granule</location>
    </subcellularLocation>
</comment>
<feature type="signal peptide" evidence="13">
    <location>
        <begin position="1"/>
        <end position="18"/>
    </location>
</feature>
<evidence type="ECO:0000256" key="6">
    <source>
        <dbReference type="ARBA" id="ARBA00023049"/>
    </source>
</evidence>
<keyword evidence="1 12" id="KW-0645">Protease</keyword>
<evidence type="ECO:0000256" key="7">
    <source>
        <dbReference type="ARBA" id="ARBA00023145"/>
    </source>
</evidence>
<feature type="chain" id="PRO_5005144428" description="Metalloendopeptidase" evidence="13">
    <location>
        <begin position="19"/>
        <end position="267"/>
    </location>
</feature>
<evidence type="ECO:0000256" key="14">
    <source>
        <dbReference type="SAM" id="MobiDB-lite"/>
    </source>
</evidence>
<dbReference type="Pfam" id="PF01400">
    <property type="entry name" value="Astacin"/>
    <property type="match status" value="1"/>
</dbReference>
<dbReference type="InterPro" id="IPR034039">
    <property type="entry name" value="ZnMP_hatching_enz"/>
</dbReference>
<keyword evidence="4 12" id="KW-0378">Hydrolase</keyword>
<sequence length="267" mass="30722">MTSSAGLLLLLLLGLSQAFPVEEDGSSEEQEEEGEEGEEEDTSDMTTGILSSNNASDEFLLQGDLLAPKTRNAMNCYNGGCLWRKNGAEVTVPYVMTRQFNRNQMGMIQRAMKAIERQTCIRFKQRSRENDYIEIRSQQGCFSALGRSGGRQMLSLNVRGCLHHGIIMHELNHALGFQHEQNRSDRDSHVSINWQNMQRQMAYNFEKQNTNNLNTPYDYNSIMHYGRTAFSINGRDTITPKRRAQIGQRQRLSRWDVERLNILYRCQ</sequence>
<organism evidence="16">
    <name type="scientific">Chrysiptera parasema</name>
    <name type="common">goldtail demoiselle</name>
    <dbReference type="NCBI Taxonomy" id="206155"/>
    <lineage>
        <taxon>Eukaryota</taxon>
        <taxon>Metazoa</taxon>
        <taxon>Chordata</taxon>
        <taxon>Craniata</taxon>
        <taxon>Vertebrata</taxon>
        <taxon>Euteleostomi</taxon>
        <taxon>Actinopterygii</taxon>
        <taxon>Neopterygii</taxon>
        <taxon>Teleostei</taxon>
        <taxon>Neoteleostei</taxon>
        <taxon>Acanthomorphata</taxon>
        <taxon>Ovalentaria</taxon>
        <taxon>Pomacentridae</taxon>
        <taxon>Chrysiptera</taxon>
    </lineage>
</organism>
<evidence type="ECO:0000256" key="9">
    <source>
        <dbReference type="ARBA" id="ARBA00023180"/>
    </source>
</evidence>
<evidence type="ECO:0000256" key="11">
    <source>
        <dbReference type="ARBA" id="ARBA00024324"/>
    </source>
</evidence>
<evidence type="ECO:0000256" key="8">
    <source>
        <dbReference type="ARBA" id="ARBA00023157"/>
    </source>
</evidence>
<dbReference type="BRENDA" id="3.4.24.67">
    <property type="organism ID" value="8758"/>
</dbReference>
<dbReference type="InterPro" id="IPR024079">
    <property type="entry name" value="MetalloPept_cat_dom_sf"/>
</dbReference>
<dbReference type="EC" id="3.4.24.-" evidence="13"/>
<evidence type="ECO:0000259" key="15">
    <source>
        <dbReference type="PROSITE" id="PS51864"/>
    </source>
</evidence>
<dbReference type="PROSITE" id="PS51864">
    <property type="entry name" value="ASTACIN"/>
    <property type="match status" value="1"/>
</dbReference>
<feature type="region of interest" description="Disordered" evidence="14">
    <location>
        <begin position="21"/>
        <end position="49"/>
    </location>
</feature>
<dbReference type="MEROPS" id="M12.007"/>
<feature type="domain" description="Peptidase M12A" evidence="15">
    <location>
        <begin position="72"/>
        <end position="267"/>
    </location>
</feature>
<dbReference type="Gene3D" id="3.40.390.10">
    <property type="entry name" value="Collagenase (Catalytic Domain)"/>
    <property type="match status" value="1"/>
</dbReference>
<dbReference type="PANTHER" id="PTHR10127">
    <property type="entry name" value="DISCOIDIN, CUB, EGF, LAMININ , AND ZINC METALLOPROTEASE DOMAIN CONTAINING"/>
    <property type="match status" value="1"/>
</dbReference>